<protein>
    <recommendedName>
        <fullName evidence="15">phytol kinase</fullName>
        <ecNumber evidence="15">2.7.1.182</ecNumber>
    </recommendedName>
</protein>
<evidence type="ECO:0000256" key="6">
    <source>
        <dbReference type="ARBA" id="ARBA00022692"/>
    </source>
</evidence>
<keyword evidence="9" id="KW-0418">Kinase</keyword>
<keyword evidence="13" id="KW-0472">Membrane</keyword>
<comment type="subcellular location">
    <subcellularLocation>
        <location evidence="1">Plastid</location>
        <location evidence="1">Chloroplast membrane</location>
        <topology evidence="1">Multi-pass membrane protein</topology>
    </subcellularLocation>
</comment>
<dbReference type="EMBL" id="PGGS01000223">
    <property type="protein sequence ID" value="PNH06644.1"/>
    <property type="molecule type" value="Genomic_DNA"/>
</dbReference>
<dbReference type="GO" id="GO:0008270">
    <property type="term" value="F:zinc ion binding"/>
    <property type="evidence" value="ECO:0007669"/>
    <property type="project" value="UniProtKB-KW"/>
</dbReference>
<evidence type="ECO:0000256" key="14">
    <source>
        <dbReference type="ARBA" id="ARBA00024015"/>
    </source>
</evidence>
<dbReference type="Pfam" id="PF01753">
    <property type="entry name" value="zf-MYND"/>
    <property type="match status" value="1"/>
</dbReference>
<feature type="compositionally biased region" description="Gly residues" evidence="18">
    <location>
        <begin position="619"/>
        <end position="628"/>
    </location>
</feature>
<dbReference type="InterPro" id="IPR039606">
    <property type="entry name" value="Phytol/farnesol_kinase"/>
</dbReference>
<dbReference type="PANTHER" id="PTHR32523:SF8">
    <property type="entry name" value="DOLICHOL KINASE"/>
    <property type="match status" value="1"/>
</dbReference>
<keyword evidence="5" id="KW-0808">Transferase</keyword>
<comment type="catalytic activity">
    <reaction evidence="16">
        <text>phytol + CTP = phytyl phosphate + CDP + H(+)</text>
        <dbReference type="Rhea" id="RHEA:38055"/>
        <dbReference type="ChEBI" id="CHEBI:15378"/>
        <dbReference type="ChEBI" id="CHEBI:17327"/>
        <dbReference type="ChEBI" id="CHEBI:37563"/>
        <dbReference type="ChEBI" id="CHEBI:58069"/>
        <dbReference type="ChEBI" id="CHEBI:75483"/>
        <dbReference type="EC" id="2.7.1.182"/>
    </reaction>
</comment>
<keyword evidence="6" id="KW-0812">Transmembrane</keyword>
<dbReference type="InterPro" id="IPR002893">
    <property type="entry name" value="Znf_MYND"/>
</dbReference>
<evidence type="ECO:0000256" key="13">
    <source>
        <dbReference type="ARBA" id="ARBA00023136"/>
    </source>
</evidence>
<evidence type="ECO:0000256" key="16">
    <source>
        <dbReference type="ARBA" id="ARBA00048889"/>
    </source>
</evidence>
<comment type="caution">
    <text evidence="20">The sequence shown here is derived from an EMBL/GenBank/DDBJ whole genome shotgun (WGS) entry which is preliminary data.</text>
</comment>
<evidence type="ECO:0000313" key="20">
    <source>
        <dbReference type="EMBL" id="PNH06644.1"/>
    </source>
</evidence>
<keyword evidence="4" id="KW-0934">Plastid</keyword>
<feature type="domain" description="MYND-type" evidence="19">
    <location>
        <begin position="1189"/>
        <end position="1236"/>
    </location>
</feature>
<dbReference type="SUPFAM" id="SSF144232">
    <property type="entry name" value="HIT/MYND zinc finger-like"/>
    <property type="match status" value="1"/>
</dbReference>
<keyword evidence="3" id="KW-0150">Chloroplast</keyword>
<comment type="similarity">
    <text evidence="2">Belongs to the polyprenol kinase family.</text>
</comment>
<evidence type="ECO:0000256" key="17">
    <source>
        <dbReference type="PROSITE-ProRule" id="PRU00134"/>
    </source>
</evidence>
<evidence type="ECO:0000256" key="11">
    <source>
        <dbReference type="ARBA" id="ARBA00022946"/>
    </source>
</evidence>
<keyword evidence="7" id="KW-0479">Metal-binding</keyword>
<keyword evidence="8 17" id="KW-0863">Zinc-finger</keyword>
<dbReference type="EC" id="2.7.1.182" evidence="15"/>
<proteinExistence type="inferred from homology"/>
<dbReference type="AlphaFoldDB" id="A0A2J8A2A3"/>
<evidence type="ECO:0000256" key="4">
    <source>
        <dbReference type="ARBA" id="ARBA00022640"/>
    </source>
</evidence>
<dbReference type="Proteomes" id="UP000236333">
    <property type="component" value="Unassembled WGS sequence"/>
</dbReference>
<dbReference type="Gene3D" id="6.10.140.2220">
    <property type="match status" value="1"/>
</dbReference>
<evidence type="ECO:0000313" key="21">
    <source>
        <dbReference type="Proteomes" id="UP000236333"/>
    </source>
</evidence>
<feature type="compositionally biased region" description="Low complexity" evidence="18">
    <location>
        <begin position="561"/>
        <end position="582"/>
    </location>
</feature>
<comment type="pathway">
    <text evidence="14">Cofactor biosynthesis; tocopherol biosynthesis.</text>
</comment>
<evidence type="ECO:0000259" key="19">
    <source>
        <dbReference type="PROSITE" id="PS50865"/>
    </source>
</evidence>
<dbReference type="GO" id="GO:0010276">
    <property type="term" value="F:phytol kinase activity"/>
    <property type="evidence" value="ECO:0007669"/>
    <property type="project" value="UniProtKB-EC"/>
</dbReference>
<evidence type="ECO:0000256" key="2">
    <source>
        <dbReference type="ARBA" id="ARBA00010794"/>
    </source>
</evidence>
<evidence type="ECO:0000256" key="1">
    <source>
        <dbReference type="ARBA" id="ARBA00004508"/>
    </source>
</evidence>
<evidence type="ECO:0000256" key="18">
    <source>
        <dbReference type="SAM" id="MobiDB-lite"/>
    </source>
</evidence>
<evidence type="ECO:0000256" key="12">
    <source>
        <dbReference type="ARBA" id="ARBA00022989"/>
    </source>
</evidence>
<keyword evidence="21" id="KW-1185">Reference proteome</keyword>
<organism evidence="20 21">
    <name type="scientific">Tetrabaena socialis</name>
    <dbReference type="NCBI Taxonomy" id="47790"/>
    <lineage>
        <taxon>Eukaryota</taxon>
        <taxon>Viridiplantae</taxon>
        <taxon>Chlorophyta</taxon>
        <taxon>core chlorophytes</taxon>
        <taxon>Chlorophyceae</taxon>
        <taxon>CS clade</taxon>
        <taxon>Chlamydomonadales</taxon>
        <taxon>Tetrabaenaceae</taxon>
        <taxon>Tetrabaena</taxon>
    </lineage>
</organism>
<evidence type="ECO:0000256" key="9">
    <source>
        <dbReference type="ARBA" id="ARBA00022777"/>
    </source>
</evidence>
<reference evidence="20 21" key="1">
    <citation type="journal article" date="2017" name="Mol. Biol. Evol.">
        <title>The 4-celled Tetrabaena socialis nuclear genome reveals the essential components for genetic control of cell number at the origin of multicellularity in the volvocine lineage.</title>
        <authorList>
            <person name="Featherston J."/>
            <person name="Arakaki Y."/>
            <person name="Hanschen E.R."/>
            <person name="Ferris P.J."/>
            <person name="Michod R.E."/>
            <person name="Olson B.J.S.C."/>
            <person name="Nozaki H."/>
            <person name="Durand P.M."/>
        </authorList>
    </citation>
    <scope>NUCLEOTIDE SEQUENCE [LARGE SCALE GENOMIC DNA]</scope>
    <source>
        <strain evidence="20 21">NIES-571</strain>
    </source>
</reference>
<dbReference type="GO" id="GO:0009507">
    <property type="term" value="C:chloroplast"/>
    <property type="evidence" value="ECO:0007669"/>
    <property type="project" value="UniProtKB-SubCell"/>
</dbReference>
<evidence type="ECO:0000256" key="7">
    <source>
        <dbReference type="ARBA" id="ARBA00022723"/>
    </source>
</evidence>
<evidence type="ECO:0000256" key="8">
    <source>
        <dbReference type="ARBA" id="ARBA00022771"/>
    </source>
</evidence>
<feature type="compositionally biased region" description="Low complexity" evidence="18">
    <location>
        <begin position="589"/>
        <end position="618"/>
    </location>
</feature>
<feature type="compositionally biased region" description="Gly residues" evidence="18">
    <location>
        <begin position="453"/>
        <end position="536"/>
    </location>
</feature>
<gene>
    <name evidence="20" type="ORF">TSOC_006940</name>
</gene>
<dbReference type="PANTHER" id="PTHR32523">
    <property type="entry name" value="PHYTOL KINASE 1, CHLOROPLASTIC"/>
    <property type="match status" value="1"/>
</dbReference>
<dbReference type="PROSITE" id="PS50865">
    <property type="entry name" value="ZF_MYND_2"/>
    <property type="match status" value="1"/>
</dbReference>
<keyword evidence="12" id="KW-1133">Transmembrane helix</keyword>
<keyword evidence="11" id="KW-0809">Transit peptide</keyword>
<evidence type="ECO:0000256" key="3">
    <source>
        <dbReference type="ARBA" id="ARBA00022528"/>
    </source>
</evidence>
<accession>A0A2J8A2A3</accession>
<sequence>MSASQQPAGGPAQAAAILRRLPGLATRLLEPDQRSRDAVLLELDEQLDALCPLIRDETAAPALLSNAAARSALLTVLAVALRQPLNLEGAQGRSADERAEIREQILLRGSALTTASICCELLLACKLPPRLAARQLGFALLLLRTQPLQCCARRLAAMGPALLSLGRDQERLERVHEQQHLSSSSTIRSSSRTSVSGAQAGELGLCPVLLALEACTVLRGAVQMTRGMASLLALPDGAPPLAERAQLRQELAAELQRSGVLEHAARSLLLRLGMRWEVPGHNSEGFERNLARKFTHALADLTEASRSAAAGGQPALAAALLEAVSGRCVGHLVLVLGVATLCAGDGGSSYGLPSSLLRRAPLLPRQQGPDASACSFGALRGAPWVVLDPSILENVVDSLSSGVRAALPGPDGALALLLRVCRLLIESSRVILVAQRGSGVSEGTAALVPPQCGGSGSGSGSVGSGSASGGSGGASGGSGNGSAGEGSASGGSGNGSAGEGSASGGSGNGSAGEGSASGGSGNGSAGEGSASGGSGNGSASESSASGASGSNSCRGNGGSASEGSANGRSSSASGASGSNSCRGNGGSASEGSANGRSGSASGASGSNSCRGNGSASEGSGSGSGGSGSGTSACTAPDAGGQLALVFEGRRPLFDGALAAAMRLCFPARPTEGHARAAARLECWQLFLEYARDVLPLWRRQEGQEARLAATPLRFLPDPGLMLPGAPLPASPPPPWALALAAGWLPCLELLLRRGGEDAACRETSLACAALLPKEEEEGAEEGAACREAWRHLAVLLAYGEPRQAAALVATLGELLRAASAAGTAQLPWSRATARALLGAQFDSMTAARTAAAAPAASGAGGWALGGAPGAAPTAAGRQLALMVSYAACSWLPPLARIATRALEAAAALCARPDPAASVAAASGDDASRAATQLLITLLTWLQVLAAAVRCEPAAGRMAAGAAGGASDTLAEDGGGVSAGGDGGGGGMGWRQVLLTEVGAVPMLGAALHLFASADSDPAGFSPFGPELPPYLLEACCAVAAACPLEVRAAASAAPPHGPALAVAAEGGAPALAAEAPRHCPWRPQHLRALAERLRADGGGTKPEVAERAEALAEALQGCEANGRGCGGEGTSLQGEEARGEVERRLALAAAWRRVEASPAHVHAGISQLASALTLVPAAEQRGVLRTCSYRGCVRLAGESEAEAEAGLLACGRCGAVRYCCGDCQAADWRAGHGAACVPQG</sequence>
<feature type="compositionally biased region" description="Low complexity" evidence="18">
    <location>
        <begin position="537"/>
        <end position="554"/>
    </location>
</feature>
<feature type="region of interest" description="Disordered" evidence="18">
    <location>
        <begin position="451"/>
        <end position="632"/>
    </location>
</feature>
<keyword evidence="10" id="KW-0862">Zinc</keyword>
<dbReference type="GO" id="GO:0016020">
    <property type="term" value="C:membrane"/>
    <property type="evidence" value="ECO:0007669"/>
    <property type="project" value="UniProtKB-SubCell"/>
</dbReference>
<evidence type="ECO:0000256" key="5">
    <source>
        <dbReference type="ARBA" id="ARBA00022679"/>
    </source>
</evidence>
<evidence type="ECO:0000256" key="15">
    <source>
        <dbReference type="ARBA" id="ARBA00039024"/>
    </source>
</evidence>
<evidence type="ECO:0000256" key="10">
    <source>
        <dbReference type="ARBA" id="ARBA00022833"/>
    </source>
</evidence>
<name>A0A2J8A2A3_9CHLO</name>